<proteinExistence type="inferred from homology"/>
<dbReference type="OrthoDB" id="590761at2759"/>
<keyword evidence="2" id="KW-0694">RNA-binding</keyword>
<dbReference type="Pfam" id="PF01652">
    <property type="entry name" value="IF4E"/>
    <property type="match status" value="1"/>
</dbReference>
<dbReference type="Gene3D" id="3.30.760.10">
    <property type="entry name" value="RNA Cap, Translation Initiation Factor Eif4e"/>
    <property type="match status" value="1"/>
</dbReference>
<accession>A0A3P7DK60</accession>
<dbReference type="SUPFAM" id="SSF55418">
    <property type="entry name" value="eIF4e-like"/>
    <property type="match status" value="1"/>
</dbReference>
<sequence length="309" mass="35818">MAEFGSYLVVVFGEMVMSSIFVEKLKISEEDGKYTSVVENRLVLHCLVDFTLYFIFFQKILLADNMPISKSEITKQESTNDKENPLETTEAAESNDNEDETSHAERSEFENLSATTPESLTRHPLQCRWALWYLKADRNKDWEDCLKQVAVFDTVEDFWALYNHIQTASGLNWGSDYYLFKEGIKPMWEDENNVKGGRWLVVVDKQKRAQLLDHYWLELLMAIIGEQFEEHGEHICGAVVNVRQKGDKVSLWTRDSLKDDVNLRIGQILKAKLEIPDSEPIRYEVHKDSSVRTGSMVKPRIVIPMKETR</sequence>
<dbReference type="InParanoid" id="A0A3P7DK60"/>
<dbReference type="InterPro" id="IPR001040">
    <property type="entry name" value="TIF_eIF_4E"/>
</dbReference>
<dbReference type="InterPro" id="IPR023398">
    <property type="entry name" value="TIF_eIF4e-like"/>
</dbReference>
<dbReference type="EMBL" id="UYWW01001266">
    <property type="protein sequence ID" value="VDM10230.1"/>
    <property type="molecule type" value="Genomic_DNA"/>
</dbReference>
<dbReference type="GO" id="GO:0000340">
    <property type="term" value="F:RNA 7-methylguanosine cap binding"/>
    <property type="evidence" value="ECO:0007669"/>
    <property type="project" value="TreeGrafter"/>
</dbReference>
<keyword evidence="5" id="KW-1185">Reference proteome</keyword>
<evidence type="ECO:0000256" key="2">
    <source>
        <dbReference type="RuleBase" id="RU004374"/>
    </source>
</evidence>
<dbReference type="FunCoup" id="A0A3P7DK60">
    <property type="interactions" value="1604"/>
</dbReference>
<protein>
    <recommendedName>
        <fullName evidence="1">eIF-4F 25 kDa subunit</fullName>
    </recommendedName>
</protein>
<dbReference type="PROSITE" id="PS00813">
    <property type="entry name" value="IF4E"/>
    <property type="match status" value="1"/>
</dbReference>
<keyword evidence="2" id="KW-0396">Initiation factor</keyword>
<gene>
    <name evidence="4" type="ORF">WBA_LOCUS3616</name>
</gene>
<evidence type="ECO:0000256" key="1">
    <source>
        <dbReference type="ARBA" id="ARBA00032656"/>
    </source>
</evidence>
<keyword evidence="2" id="KW-0648">Protein biosynthesis</keyword>
<feature type="compositionally biased region" description="Basic and acidic residues" evidence="3">
    <location>
        <begin position="100"/>
        <end position="109"/>
    </location>
</feature>
<dbReference type="InterPro" id="IPR019770">
    <property type="entry name" value="TIF_eIF_4E_CS"/>
</dbReference>
<dbReference type="PANTHER" id="PTHR11960:SF69">
    <property type="entry name" value="EUKARYOTIC TRANSLATION INITIATION FACTOR 4E-3"/>
    <property type="match status" value="1"/>
</dbReference>
<evidence type="ECO:0000256" key="3">
    <source>
        <dbReference type="SAM" id="MobiDB-lite"/>
    </source>
</evidence>
<dbReference type="GO" id="GO:0016281">
    <property type="term" value="C:eukaryotic translation initiation factor 4F complex"/>
    <property type="evidence" value="ECO:0007669"/>
    <property type="project" value="TreeGrafter"/>
</dbReference>
<comment type="similarity">
    <text evidence="2">Belongs to the eukaryotic initiation factor 4E family.</text>
</comment>
<organism evidence="4 5">
    <name type="scientific">Wuchereria bancrofti</name>
    <dbReference type="NCBI Taxonomy" id="6293"/>
    <lineage>
        <taxon>Eukaryota</taxon>
        <taxon>Metazoa</taxon>
        <taxon>Ecdysozoa</taxon>
        <taxon>Nematoda</taxon>
        <taxon>Chromadorea</taxon>
        <taxon>Rhabditida</taxon>
        <taxon>Spirurina</taxon>
        <taxon>Spiruromorpha</taxon>
        <taxon>Filarioidea</taxon>
        <taxon>Onchocercidae</taxon>
        <taxon>Wuchereria</taxon>
    </lineage>
</organism>
<dbReference type="AlphaFoldDB" id="A0A3P7DK60"/>
<dbReference type="PANTHER" id="PTHR11960">
    <property type="entry name" value="EUKARYOTIC TRANSLATION INITIATION FACTOR 4E RELATED"/>
    <property type="match status" value="1"/>
</dbReference>
<evidence type="ECO:0000313" key="4">
    <source>
        <dbReference type="EMBL" id="VDM10230.1"/>
    </source>
</evidence>
<evidence type="ECO:0000313" key="5">
    <source>
        <dbReference type="Proteomes" id="UP000270924"/>
    </source>
</evidence>
<reference evidence="4 5" key="1">
    <citation type="submission" date="2018-11" db="EMBL/GenBank/DDBJ databases">
        <authorList>
            <consortium name="Pathogen Informatics"/>
        </authorList>
    </citation>
    <scope>NUCLEOTIDE SEQUENCE [LARGE SCALE GENOMIC DNA]</scope>
</reference>
<feature type="compositionally biased region" description="Basic and acidic residues" evidence="3">
    <location>
        <begin position="73"/>
        <end position="85"/>
    </location>
</feature>
<name>A0A3P7DK60_WUCBA</name>
<dbReference type="Proteomes" id="UP000270924">
    <property type="component" value="Unassembled WGS sequence"/>
</dbReference>
<dbReference type="OMA" id="EEFWAIV"/>
<dbReference type="GO" id="GO:0003743">
    <property type="term" value="F:translation initiation factor activity"/>
    <property type="evidence" value="ECO:0007669"/>
    <property type="project" value="UniProtKB-KW"/>
</dbReference>
<feature type="region of interest" description="Disordered" evidence="3">
    <location>
        <begin position="73"/>
        <end position="117"/>
    </location>
</feature>